<dbReference type="RefSeq" id="WP_254086174.1">
    <property type="nucleotide sequence ID" value="NZ_JAHESE010000024.1"/>
</dbReference>
<feature type="transmembrane region" description="Helical" evidence="1">
    <location>
        <begin position="6"/>
        <end position="24"/>
    </location>
</feature>
<gene>
    <name evidence="2" type="ORF">KK062_20315</name>
</gene>
<evidence type="ECO:0000256" key="1">
    <source>
        <dbReference type="SAM" id="Phobius"/>
    </source>
</evidence>
<dbReference type="Proteomes" id="UP001319080">
    <property type="component" value="Unassembled WGS sequence"/>
</dbReference>
<comment type="caution">
    <text evidence="2">The sequence shown here is derived from an EMBL/GenBank/DDBJ whole genome shotgun (WGS) entry which is preliminary data.</text>
</comment>
<reference evidence="2 3" key="1">
    <citation type="submission" date="2021-05" db="EMBL/GenBank/DDBJ databases">
        <title>A Polyphasic approach of four new species of the genus Ohtaekwangia: Ohtaekwangia histidinii sp. nov., Ohtaekwangia cretensis sp. nov., Ohtaekwangia indiensis sp. nov., Ohtaekwangia reichenbachii sp. nov. from diverse environment.</title>
        <authorList>
            <person name="Octaviana S."/>
        </authorList>
    </citation>
    <scope>NUCLEOTIDE SEQUENCE [LARGE SCALE GENOMIC DNA]</scope>
    <source>
        <strain evidence="2 3">PWU5</strain>
    </source>
</reference>
<feature type="transmembrane region" description="Helical" evidence="1">
    <location>
        <begin position="80"/>
        <end position="101"/>
    </location>
</feature>
<evidence type="ECO:0000313" key="3">
    <source>
        <dbReference type="Proteomes" id="UP001319080"/>
    </source>
</evidence>
<proteinExistence type="predicted"/>
<organism evidence="2 3">
    <name type="scientific">Dawidia cretensis</name>
    <dbReference type="NCBI Taxonomy" id="2782350"/>
    <lineage>
        <taxon>Bacteria</taxon>
        <taxon>Pseudomonadati</taxon>
        <taxon>Bacteroidota</taxon>
        <taxon>Cytophagia</taxon>
        <taxon>Cytophagales</taxon>
        <taxon>Chryseotaleaceae</taxon>
        <taxon>Dawidia</taxon>
    </lineage>
</organism>
<feature type="transmembrane region" description="Helical" evidence="1">
    <location>
        <begin position="45"/>
        <end position="68"/>
    </location>
</feature>
<keyword evidence="1" id="KW-0812">Transmembrane</keyword>
<accession>A0AAP2DZU3</accession>
<sequence length="150" mass="17250">MDLFLMIVLALNTVWFAVAFWFFSIRPQRAARLLVPWRDRYEASFAVLIHSLRFLGGMNLALALYSLLLVLHPELWHVPLQVVIPLMIFGVAHGSQFYFNLQLAIRQARGERYLWPVWKGPMLGIFLIDATLSVLNFTCGILLFPPSVPH</sequence>
<dbReference type="AlphaFoldDB" id="A0AAP2DZU3"/>
<keyword evidence="1" id="KW-0472">Membrane</keyword>
<dbReference type="EMBL" id="JAHESE010000024">
    <property type="protein sequence ID" value="MBT1710600.1"/>
    <property type="molecule type" value="Genomic_DNA"/>
</dbReference>
<evidence type="ECO:0000313" key="2">
    <source>
        <dbReference type="EMBL" id="MBT1710600.1"/>
    </source>
</evidence>
<protein>
    <submittedName>
        <fullName evidence="2">Uncharacterized protein</fullName>
    </submittedName>
</protein>
<feature type="transmembrane region" description="Helical" evidence="1">
    <location>
        <begin position="122"/>
        <end position="144"/>
    </location>
</feature>
<keyword evidence="1" id="KW-1133">Transmembrane helix</keyword>
<keyword evidence="3" id="KW-1185">Reference proteome</keyword>
<name>A0AAP2DZU3_9BACT</name>